<evidence type="ECO:0000313" key="2">
    <source>
        <dbReference type="Proteomes" id="UP000031668"/>
    </source>
</evidence>
<evidence type="ECO:0000313" key="1">
    <source>
        <dbReference type="EMBL" id="KII63298.1"/>
    </source>
</evidence>
<dbReference type="EMBL" id="JWZT01004745">
    <property type="protein sequence ID" value="KII63298.1"/>
    <property type="molecule type" value="Genomic_DNA"/>
</dbReference>
<sequence>MVLAQFKRFQRHDRHVSTSLILAESNRNNKYLVHLQSIGDQALSGQNLDFSFVLLDDNMENTTIVFQNRANEPGFHSFGLSSFRAHEVSVDVIQKNDHFVPSIRMPLWFHSSSVQRNDGKCLDGLILSIQDPTCKRVPTQLLPGRR</sequence>
<proteinExistence type="predicted"/>
<organism evidence="1 2">
    <name type="scientific">Thelohanellus kitauei</name>
    <name type="common">Myxosporean</name>
    <dbReference type="NCBI Taxonomy" id="669202"/>
    <lineage>
        <taxon>Eukaryota</taxon>
        <taxon>Metazoa</taxon>
        <taxon>Cnidaria</taxon>
        <taxon>Myxozoa</taxon>
        <taxon>Myxosporea</taxon>
        <taxon>Bivalvulida</taxon>
        <taxon>Platysporina</taxon>
        <taxon>Myxobolidae</taxon>
        <taxon>Thelohanellus</taxon>
    </lineage>
</organism>
<reference evidence="1 2" key="1">
    <citation type="journal article" date="2014" name="Genome Biol. Evol.">
        <title>The genome of the myxosporean Thelohanellus kitauei shows adaptations to nutrient acquisition within its fish host.</title>
        <authorList>
            <person name="Yang Y."/>
            <person name="Xiong J."/>
            <person name="Zhou Z."/>
            <person name="Huo F."/>
            <person name="Miao W."/>
            <person name="Ran C."/>
            <person name="Liu Y."/>
            <person name="Zhang J."/>
            <person name="Feng J."/>
            <person name="Wang M."/>
            <person name="Wang M."/>
            <person name="Wang L."/>
            <person name="Yao B."/>
        </authorList>
    </citation>
    <scope>NUCLEOTIDE SEQUENCE [LARGE SCALE GENOMIC DNA]</scope>
    <source>
        <strain evidence="1">Wuqing</strain>
    </source>
</reference>
<name>A0A0C2ID73_THEKT</name>
<gene>
    <name evidence="1" type="ORF">RF11_04958</name>
</gene>
<protein>
    <submittedName>
        <fullName evidence="1">Uncharacterized protein</fullName>
    </submittedName>
</protein>
<comment type="caution">
    <text evidence="1">The sequence shown here is derived from an EMBL/GenBank/DDBJ whole genome shotgun (WGS) entry which is preliminary data.</text>
</comment>
<accession>A0A0C2ID73</accession>
<dbReference type="AlphaFoldDB" id="A0A0C2ID73"/>
<dbReference type="Proteomes" id="UP000031668">
    <property type="component" value="Unassembled WGS sequence"/>
</dbReference>
<keyword evidence="2" id="KW-1185">Reference proteome</keyword>